<evidence type="ECO:0000313" key="3">
    <source>
        <dbReference type="Ensembl" id="ENSRFEP00010017817.1"/>
    </source>
</evidence>
<dbReference type="Proteomes" id="UP000472240">
    <property type="component" value="Chromosome 11"/>
</dbReference>
<accession>A0A671F5L5</accession>
<evidence type="ECO:0000256" key="2">
    <source>
        <dbReference type="SAM" id="SignalP"/>
    </source>
</evidence>
<dbReference type="GO" id="GO:0008641">
    <property type="term" value="F:ubiquitin-like modifier activating enzyme activity"/>
    <property type="evidence" value="ECO:0007669"/>
    <property type="project" value="InterPro"/>
</dbReference>
<name>A0A671F5L5_RHIFE</name>
<dbReference type="InParanoid" id="A0A671F5L5"/>
<comment type="pathway">
    <text evidence="1">Protein modification.</text>
</comment>
<reference evidence="3" key="4">
    <citation type="submission" date="2025-08" db="UniProtKB">
        <authorList>
            <consortium name="Ensembl"/>
        </authorList>
    </citation>
    <scope>IDENTIFICATION</scope>
</reference>
<dbReference type="SUPFAM" id="SSF69572">
    <property type="entry name" value="Activating enzymes of the ubiquitin-like proteins"/>
    <property type="match status" value="1"/>
</dbReference>
<dbReference type="GeneTree" id="ENSGT00960000191990"/>
<dbReference type="OMA" id="DWQLRSW"/>
<reference evidence="3" key="5">
    <citation type="submission" date="2025-09" db="UniProtKB">
        <authorList>
            <consortium name="Ensembl"/>
        </authorList>
    </citation>
    <scope>IDENTIFICATION</scope>
</reference>
<organism evidence="3 4">
    <name type="scientific">Rhinolophus ferrumequinum</name>
    <name type="common">Greater horseshoe bat</name>
    <dbReference type="NCBI Taxonomy" id="59479"/>
    <lineage>
        <taxon>Eukaryota</taxon>
        <taxon>Metazoa</taxon>
        <taxon>Chordata</taxon>
        <taxon>Craniata</taxon>
        <taxon>Vertebrata</taxon>
        <taxon>Euteleostomi</taxon>
        <taxon>Mammalia</taxon>
        <taxon>Eutheria</taxon>
        <taxon>Laurasiatheria</taxon>
        <taxon>Chiroptera</taxon>
        <taxon>Yinpterochiroptera</taxon>
        <taxon>Rhinolophoidea</taxon>
        <taxon>Rhinolophidae</taxon>
        <taxon>Rhinolophinae</taxon>
        <taxon>Rhinolophus</taxon>
    </lineage>
</organism>
<dbReference type="Ensembl" id="ENSRFET00010019425.1">
    <property type="protein sequence ID" value="ENSRFEP00010017817.1"/>
    <property type="gene ID" value="ENSRFEG00010012044.1"/>
</dbReference>
<evidence type="ECO:0000256" key="1">
    <source>
        <dbReference type="ARBA" id="ARBA00043952"/>
    </source>
</evidence>
<keyword evidence="4" id="KW-1185">Reference proteome</keyword>
<reference evidence="4" key="3">
    <citation type="submission" date="2018-12" db="EMBL/GenBank/DDBJ databases">
        <title>G10K-VGP greater horseshoe bat female genome, primary haplotype.</title>
        <authorList>
            <person name="Teeling E."/>
            <person name="Myers G."/>
            <person name="Vernes S."/>
            <person name="Pippel M."/>
            <person name="Winkler S."/>
            <person name="Fedrigo O."/>
            <person name="Rhie A."/>
            <person name="Koren S."/>
            <person name="Phillippy A."/>
            <person name="Lewin H."/>
            <person name="Damas J."/>
            <person name="Howe K."/>
            <person name="Mountcastle J."/>
            <person name="Jarvis E.D."/>
        </authorList>
    </citation>
    <scope>NUCLEOTIDE SEQUENCE [LARGE SCALE GENOMIC DNA]</scope>
</reference>
<sequence>HTSFDPFFIFWLLSGKLMWSDHGQETLESAHICLVTGADILKNNLVRPGIDSFTIMDGNQIKAISSRTKLKLSWNSYKT</sequence>
<keyword evidence="2" id="KW-0732">Signal</keyword>
<dbReference type="Gene3D" id="3.50.50.80">
    <property type="entry name" value="Ubiquitin-activating enzyme E1, inactive adenylation domain, subdomain 1"/>
    <property type="match status" value="1"/>
</dbReference>
<protein>
    <submittedName>
        <fullName evidence="3">Uncharacterized protein</fullName>
    </submittedName>
</protein>
<dbReference type="InterPro" id="IPR035985">
    <property type="entry name" value="Ubiquitin-activating_enz"/>
</dbReference>
<reference evidence="3 4" key="2">
    <citation type="journal article" date="2018" name="Annu Rev Anim Biosci">
        <title>Bat Biology, Genomes, and the Bat1K Project: To Generate Chromosome-Level Genomes for All Living Bat Species.</title>
        <authorList>
            <person name="Teeling E.C."/>
            <person name="Vernes S.C."/>
            <person name="Davalos L.M."/>
            <person name="Ray D.A."/>
            <person name="Gilbert M.T.P."/>
            <person name="Myers E."/>
        </authorList>
    </citation>
    <scope>NUCLEOTIDE SEQUENCE</scope>
</reference>
<evidence type="ECO:0000313" key="4">
    <source>
        <dbReference type="Proteomes" id="UP000472240"/>
    </source>
</evidence>
<feature type="signal peptide" evidence="2">
    <location>
        <begin position="1"/>
        <end position="23"/>
    </location>
</feature>
<dbReference type="AlphaFoldDB" id="A0A671F5L5"/>
<proteinExistence type="predicted"/>
<dbReference type="InterPro" id="IPR042449">
    <property type="entry name" value="Ub-E1_IAD_1"/>
</dbReference>
<reference evidence="3 4" key="1">
    <citation type="journal article" date="2015" name="Annu Rev Anim Biosci">
        <title>The Genome 10K Project: a way forward.</title>
        <authorList>
            <person name="Koepfli K.P."/>
            <person name="Paten B."/>
            <person name="O'Brien S.J."/>
            <person name="Koepfli K.P."/>
            <person name="Paten B."/>
            <person name="Antunes A."/>
            <person name="Belov K."/>
            <person name="Bustamante C."/>
            <person name="Castoe T.A."/>
            <person name="Clawson H."/>
            <person name="Crawford A.J."/>
            <person name="Diekhans M."/>
            <person name="Distel D."/>
            <person name="Durbin R."/>
            <person name="Earl D."/>
            <person name="Fujita M.K."/>
            <person name="Gamble T."/>
            <person name="Georges A."/>
            <person name="Gemmell N."/>
            <person name="Gilbert M.T."/>
            <person name="Graves J.M."/>
            <person name="Green R.E."/>
            <person name="Hickey G."/>
            <person name="Jarvis E.D."/>
            <person name="Johnson W."/>
            <person name="Komissarov A."/>
            <person name="Korf I."/>
            <person name="Kuhn R."/>
            <person name="Larkin D.M."/>
            <person name="Lewin H."/>
            <person name="Lopez J.V."/>
            <person name="Ma J."/>
            <person name="Marques-Bonet T."/>
            <person name="Miller W."/>
            <person name="Murphy R."/>
            <person name="Pevzner P."/>
            <person name="Shapiro B."/>
            <person name="Steiner C."/>
            <person name="Tamazian G."/>
            <person name="Venkatesh B."/>
            <person name="Wang J."/>
            <person name="Wayne R."/>
            <person name="Wiley E."/>
            <person name="Yang H."/>
            <person name="Zhang G."/>
            <person name="Haussler D."/>
            <person name="Ryder O."/>
            <person name="O'Brien S.J."/>
        </authorList>
    </citation>
    <scope>NUCLEOTIDE SEQUENCE</scope>
</reference>
<feature type="chain" id="PRO_5025477506" evidence="2">
    <location>
        <begin position="24"/>
        <end position="79"/>
    </location>
</feature>